<evidence type="ECO:0000256" key="8">
    <source>
        <dbReference type="ARBA" id="ARBA00023204"/>
    </source>
</evidence>
<dbReference type="EMBL" id="JADGJQ010000143">
    <property type="protein sequence ID" value="KAJ3167266.1"/>
    <property type="molecule type" value="Genomic_DNA"/>
</dbReference>
<dbReference type="PANTHER" id="PTHR46457:SF1">
    <property type="entry name" value="DNA REPAIR PROTEIN RAD51 HOMOLOG 4"/>
    <property type="match status" value="1"/>
</dbReference>
<sequence length="387" mass="42108">MAHHPQAGRTPTLLDQRLARAAAKLATRGVTRPRDFLLKDPRSPIFREGLSEDVVARLRAQAADSLACPLVAGDEAFDEERERQAFLSTGCPGIDELLDGGCVVGEMTEFTGAPATGKTQLAFFTAITTVAADPLATVLYIDSSNSFSPARISELFCDSDRFEFARTPEMGAAFILSRIKCVKCFDACELLDALQDVDQKLSDQSDSFLSRLKFVVVDSVGALFSPLVGFGQTRGYVMMMTVGHMLKDMALRHRFAVLTINYAVQSDFNGSNHNNSRRSLQTPRTTTKPALGTSWSFVPNVRLLFSAPPDDDDDDGAAPAAAGSESQNSAQIHSYENSKGMIMALAKRRVVVGNSHRKFVQGERTLYLGAHEIMSFPSNDDESPPAN</sequence>
<keyword evidence="6" id="KW-0238">DNA-binding</keyword>
<dbReference type="GO" id="GO:0005815">
    <property type="term" value="C:microtubule organizing center"/>
    <property type="evidence" value="ECO:0007669"/>
    <property type="project" value="TreeGrafter"/>
</dbReference>
<dbReference type="InterPro" id="IPR047323">
    <property type="entry name" value="Rad51D_C"/>
</dbReference>
<dbReference type="PANTHER" id="PTHR46457">
    <property type="entry name" value="DNA REPAIR PROTEIN RAD51 HOMOLOG 4"/>
    <property type="match status" value="1"/>
</dbReference>
<dbReference type="Gene3D" id="3.40.50.300">
    <property type="entry name" value="P-loop containing nucleotide triphosphate hydrolases"/>
    <property type="match status" value="1"/>
</dbReference>
<name>A0AAD5TB02_9FUNG</name>
<dbReference type="InterPro" id="IPR013632">
    <property type="entry name" value="Rad51_C"/>
</dbReference>
<keyword evidence="3" id="KW-0547">Nucleotide-binding</keyword>
<feature type="region of interest" description="Disordered" evidence="10">
    <location>
        <begin position="271"/>
        <end position="292"/>
    </location>
</feature>
<dbReference type="Pfam" id="PF08423">
    <property type="entry name" value="Rad51"/>
    <property type="match status" value="1"/>
</dbReference>
<dbReference type="SUPFAM" id="SSF52540">
    <property type="entry name" value="P-loop containing nucleoside triphosphate hydrolases"/>
    <property type="match status" value="1"/>
</dbReference>
<evidence type="ECO:0000259" key="11">
    <source>
        <dbReference type="PROSITE" id="PS50162"/>
    </source>
</evidence>
<dbReference type="GO" id="GO:0033063">
    <property type="term" value="C:Rad51B-Rad51C-Rad51D-XRCC2 complex"/>
    <property type="evidence" value="ECO:0007669"/>
    <property type="project" value="TreeGrafter"/>
</dbReference>
<dbReference type="Proteomes" id="UP001212152">
    <property type="component" value="Unassembled WGS sequence"/>
</dbReference>
<dbReference type="GO" id="GO:0005657">
    <property type="term" value="C:replication fork"/>
    <property type="evidence" value="ECO:0007669"/>
    <property type="project" value="TreeGrafter"/>
</dbReference>
<keyword evidence="5" id="KW-0067">ATP-binding</keyword>
<keyword evidence="9" id="KW-0539">Nucleus</keyword>
<evidence type="ECO:0000256" key="5">
    <source>
        <dbReference type="ARBA" id="ARBA00022840"/>
    </source>
</evidence>
<dbReference type="GO" id="GO:0140664">
    <property type="term" value="F:ATP-dependent DNA damage sensor activity"/>
    <property type="evidence" value="ECO:0007669"/>
    <property type="project" value="InterPro"/>
</dbReference>
<dbReference type="GO" id="GO:0000724">
    <property type="term" value="P:double-strand break repair via homologous recombination"/>
    <property type="evidence" value="ECO:0007669"/>
    <property type="project" value="TreeGrafter"/>
</dbReference>
<keyword evidence="4" id="KW-0227">DNA damage</keyword>
<dbReference type="GO" id="GO:0005524">
    <property type="term" value="F:ATP binding"/>
    <property type="evidence" value="ECO:0007669"/>
    <property type="project" value="UniProtKB-KW"/>
</dbReference>
<dbReference type="GO" id="GO:0007131">
    <property type="term" value="P:reciprocal meiotic recombination"/>
    <property type="evidence" value="ECO:0007669"/>
    <property type="project" value="TreeGrafter"/>
</dbReference>
<evidence type="ECO:0000256" key="2">
    <source>
        <dbReference type="ARBA" id="ARBA00007095"/>
    </source>
</evidence>
<evidence type="ECO:0000256" key="7">
    <source>
        <dbReference type="ARBA" id="ARBA00023172"/>
    </source>
</evidence>
<dbReference type="AlphaFoldDB" id="A0AAD5TB02"/>
<evidence type="ECO:0000256" key="4">
    <source>
        <dbReference type="ARBA" id="ARBA00022763"/>
    </source>
</evidence>
<evidence type="ECO:0000256" key="1">
    <source>
        <dbReference type="ARBA" id="ARBA00004123"/>
    </source>
</evidence>
<gene>
    <name evidence="12" type="ORF">HDU87_001694</name>
</gene>
<keyword evidence="8" id="KW-0234">DNA repair</keyword>
<evidence type="ECO:0000313" key="13">
    <source>
        <dbReference type="Proteomes" id="UP001212152"/>
    </source>
</evidence>
<keyword evidence="13" id="KW-1185">Reference proteome</keyword>
<proteinExistence type="inferred from homology"/>
<dbReference type="GO" id="GO:0000723">
    <property type="term" value="P:telomere maintenance"/>
    <property type="evidence" value="ECO:0007669"/>
    <property type="project" value="TreeGrafter"/>
</dbReference>
<comment type="subcellular location">
    <subcellularLocation>
        <location evidence="1">Nucleus</location>
    </subcellularLocation>
</comment>
<evidence type="ECO:0000313" key="12">
    <source>
        <dbReference type="EMBL" id="KAJ3167266.1"/>
    </source>
</evidence>
<dbReference type="InterPro" id="IPR027417">
    <property type="entry name" value="P-loop_NTPase"/>
</dbReference>
<organism evidence="12 13">
    <name type="scientific">Geranomyces variabilis</name>
    <dbReference type="NCBI Taxonomy" id="109894"/>
    <lineage>
        <taxon>Eukaryota</taxon>
        <taxon>Fungi</taxon>
        <taxon>Fungi incertae sedis</taxon>
        <taxon>Chytridiomycota</taxon>
        <taxon>Chytridiomycota incertae sedis</taxon>
        <taxon>Chytridiomycetes</taxon>
        <taxon>Spizellomycetales</taxon>
        <taxon>Powellomycetaceae</taxon>
        <taxon>Geranomyces</taxon>
    </lineage>
</organism>
<dbReference type="GO" id="GO:0003697">
    <property type="term" value="F:single-stranded DNA binding"/>
    <property type="evidence" value="ECO:0007669"/>
    <property type="project" value="TreeGrafter"/>
</dbReference>
<dbReference type="CDD" id="cd19489">
    <property type="entry name" value="Rad51D"/>
    <property type="match status" value="1"/>
</dbReference>
<evidence type="ECO:0000256" key="9">
    <source>
        <dbReference type="ARBA" id="ARBA00023242"/>
    </source>
</evidence>
<protein>
    <recommendedName>
        <fullName evidence="11">RecA family profile 1 domain-containing protein</fullName>
    </recommendedName>
</protein>
<comment type="caution">
    <text evidence="12">The sequence shown here is derived from an EMBL/GenBank/DDBJ whole genome shotgun (WGS) entry which is preliminary data.</text>
</comment>
<reference evidence="12" key="1">
    <citation type="submission" date="2020-05" db="EMBL/GenBank/DDBJ databases">
        <title>Phylogenomic resolution of chytrid fungi.</title>
        <authorList>
            <person name="Stajich J.E."/>
            <person name="Amses K."/>
            <person name="Simmons R."/>
            <person name="Seto K."/>
            <person name="Myers J."/>
            <person name="Bonds A."/>
            <person name="Quandt C.A."/>
            <person name="Barry K."/>
            <person name="Liu P."/>
            <person name="Grigoriev I."/>
            <person name="Longcore J.E."/>
            <person name="James T.Y."/>
        </authorList>
    </citation>
    <scope>NUCLEOTIDE SEQUENCE</scope>
    <source>
        <strain evidence="12">JEL0379</strain>
    </source>
</reference>
<accession>A0AAD5TB02</accession>
<evidence type="ECO:0000256" key="3">
    <source>
        <dbReference type="ARBA" id="ARBA00022741"/>
    </source>
</evidence>
<dbReference type="PROSITE" id="PS50162">
    <property type="entry name" value="RECA_2"/>
    <property type="match status" value="1"/>
</dbReference>
<keyword evidence="7" id="KW-0233">DNA recombination</keyword>
<dbReference type="InterPro" id="IPR051988">
    <property type="entry name" value="HRR_RAD51_Paralog"/>
</dbReference>
<dbReference type="GO" id="GO:0042148">
    <property type="term" value="P:DNA strand invasion"/>
    <property type="evidence" value="ECO:0007669"/>
    <property type="project" value="TreeGrafter"/>
</dbReference>
<evidence type="ECO:0000256" key="6">
    <source>
        <dbReference type="ARBA" id="ARBA00023125"/>
    </source>
</evidence>
<comment type="similarity">
    <text evidence="2">Belongs to the RecA family. RAD51 subfamily.</text>
</comment>
<dbReference type="InterPro" id="IPR020588">
    <property type="entry name" value="RecA_ATP-bd"/>
</dbReference>
<dbReference type="GO" id="GO:0000400">
    <property type="term" value="F:four-way junction DNA binding"/>
    <property type="evidence" value="ECO:0007669"/>
    <property type="project" value="TreeGrafter"/>
</dbReference>
<feature type="region of interest" description="Disordered" evidence="10">
    <location>
        <begin position="308"/>
        <end position="332"/>
    </location>
</feature>
<feature type="domain" description="RecA family profile 1" evidence="11">
    <location>
        <begin position="83"/>
        <end position="263"/>
    </location>
</feature>
<evidence type="ECO:0000256" key="10">
    <source>
        <dbReference type="SAM" id="MobiDB-lite"/>
    </source>
</evidence>